<evidence type="ECO:0000259" key="2">
    <source>
        <dbReference type="Pfam" id="PF09180"/>
    </source>
</evidence>
<dbReference type="Pfam" id="PF09180">
    <property type="entry name" value="ProRS-C_1"/>
    <property type="match status" value="1"/>
</dbReference>
<keyword evidence="4" id="KW-1185">Reference proteome</keyword>
<dbReference type="Proteomes" id="UP001642260">
    <property type="component" value="Unassembled WGS sequence"/>
</dbReference>
<dbReference type="InterPro" id="IPR016061">
    <property type="entry name" value="Pro-tRNA_ligase_II_C"/>
</dbReference>
<keyword evidence="1" id="KW-0648">Protein biosynthesis</keyword>
<proteinExistence type="predicted"/>
<dbReference type="EMBL" id="CAKOAT010313377">
    <property type="protein sequence ID" value="CAH8361733.1"/>
    <property type="molecule type" value="Genomic_DNA"/>
</dbReference>
<protein>
    <recommendedName>
        <fullName evidence="2">Proline-tRNA ligase class II C-terminal domain-containing protein</fullName>
    </recommendedName>
</protein>
<dbReference type="PANTHER" id="PTHR43382:SF2">
    <property type="entry name" value="BIFUNCTIONAL GLUTAMATE_PROLINE--TRNA LIGASE"/>
    <property type="match status" value="1"/>
</dbReference>
<evidence type="ECO:0000256" key="1">
    <source>
        <dbReference type="ARBA" id="ARBA00022917"/>
    </source>
</evidence>
<evidence type="ECO:0000313" key="4">
    <source>
        <dbReference type="Proteomes" id="UP001642260"/>
    </source>
</evidence>
<dbReference type="Gene3D" id="3.30.110.30">
    <property type="entry name" value="C-terminal domain of ProRS"/>
    <property type="match status" value="1"/>
</dbReference>
<reference evidence="3 4" key="1">
    <citation type="submission" date="2022-03" db="EMBL/GenBank/DDBJ databases">
        <authorList>
            <person name="Macdonald S."/>
            <person name="Ahmed S."/>
            <person name="Newling K."/>
        </authorList>
    </citation>
    <scope>NUCLEOTIDE SEQUENCE [LARGE SCALE GENOMIC DNA]</scope>
</reference>
<organism evidence="3 4">
    <name type="scientific">Eruca vesicaria subsp. sativa</name>
    <name type="common">Garden rocket</name>
    <name type="synonym">Eruca sativa</name>
    <dbReference type="NCBI Taxonomy" id="29727"/>
    <lineage>
        <taxon>Eukaryota</taxon>
        <taxon>Viridiplantae</taxon>
        <taxon>Streptophyta</taxon>
        <taxon>Embryophyta</taxon>
        <taxon>Tracheophyta</taxon>
        <taxon>Spermatophyta</taxon>
        <taxon>Magnoliopsida</taxon>
        <taxon>eudicotyledons</taxon>
        <taxon>Gunneridae</taxon>
        <taxon>Pentapetalae</taxon>
        <taxon>rosids</taxon>
        <taxon>malvids</taxon>
        <taxon>Brassicales</taxon>
        <taxon>Brassicaceae</taxon>
        <taxon>Brassiceae</taxon>
        <taxon>Eruca</taxon>
    </lineage>
</organism>
<dbReference type="AlphaFoldDB" id="A0ABC8KWY6"/>
<dbReference type="SUPFAM" id="SSF64586">
    <property type="entry name" value="C-terminal domain of ProRS"/>
    <property type="match status" value="1"/>
</dbReference>
<feature type="domain" description="Proline-tRNA ligase class II C-terminal" evidence="2">
    <location>
        <begin position="19"/>
        <end position="71"/>
    </location>
</feature>
<name>A0ABC8KWY6_ERUVS</name>
<comment type="caution">
    <text evidence="3">The sequence shown here is derived from an EMBL/GenBank/DDBJ whole genome shotgun (WGS) entry which is preliminary data.</text>
</comment>
<dbReference type="InterPro" id="IPR004499">
    <property type="entry name" value="Pro-tRNA-ligase_IIa_arc-type"/>
</dbReference>
<sequence>MYEVATRKREACVQVIRTWDEFDEALTLAPWCDEKEVEKDVKARTTTIGETGAARTLCSPFEQPELPEGKKDRNFLFRNLCCFEFMLVALERPTTCKEGDLFRGQELLSS</sequence>
<dbReference type="GO" id="GO:0006412">
    <property type="term" value="P:translation"/>
    <property type="evidence" value="ECO:0007669"/>
    <property type="project" value="UniProtKB-KW"/>
</dbReference>
<accession>A0ABC8KWY6</accession>
<dbReference type="InterPro" id="IPR017449">
    <property type="entry name" value="Pro-tRNA_synth_II"/>
</dbReference>
<gene>
    <name evidence="3" type="ORF">ERUC_LOCUS27489</name>
</gene>
<dbReference type="PANTHER" id="PTHR43382">
    <property type="entry name" value="PROLYL-TRNA SYNTHETASE"/>
    <property type="match status" value="1"/>
</dbReference>
<evidence type="ECO:0000313" key="3">
    <source>
        <dbReference type="EMBL" id="CAH8361733.1"/>
    </source>
</evidence>